<dbReference type="AlphaFoldDB" id="A0A5K7ZTC8"/>
<evidence type="ECO:0000313" key="1">
    <source>
        <dbReference type="EMBL" id="BBO83459.1"/>
    </source>
</evidence>
<gene>
    <name evidence="1" type="ORF">DSCO28_40250</name>
</gene>
<dbReference type="InterPro" id="IPR045750">
    <property type="entry name" value="DUF6178"/>
</dbReference>
<organism evidence="1 2">
    <name type="scientific">Desulfosarcina ovata subsp. sediminis</name>
    <dbReference type="NCBI Taxonomy" id="885957"/>
    <lineage>
        <taxon>Bacteria</taxon>
        <taxon>Pseudomonadati</taxon>
        <taxon>Thermodesulfobacteriota</taxon>
        <taxon>Desulfobacteria</taxon>
        <taxon>Desulfobacterales</taxon>
        <taxon>Desulfosarcinaceae</taxon>
        <taxon>Desulfosarcina</taxon>
    </lineage>
</organism>
<proteinExistence type="predicted"/>
<protein>
    <submittedName>
        <fullName evidence="1">Uncharacterized protein</fullName>
    </submittedName>
</protein>
<dbReference type="Pfam" id="PF19676">
    <property type="entry name" value="DUF6178"/>
    <property type="match status" value="1"/>
</dbReference>
<name>A0A5K7ZTC8_9BACT</name>
<sequence length="582" mass="66276">MTTPPNPQDTHARRIQKLAESRQQILSMPPEKAMAAILDHPQPAALVHSFTETDLHFLIHDIGIHDALPLIGLASNRQWEYFLDTEIWTRDQLDYPMATTWLNLLLQADPNRLIKWCFDEKLELMELYLFRNMELCVRESDQTPSDLGEGYFTDDDTFYVRFVDYPVSTPAEESLKNQRNAMLAELFRRLSLWDHPRYQGLLMEAESILPAETEEELFRLRNGRLAEKGFLPYHEAIGVYQPLGPGELAARGKKRFHRPSADEMPLPVPSLAATFLEGDNLFVRGLKSIDAPYVIDLLQTELASLCNQVITADGQTVRGRNQLAAAVTKVSGYLSIGLEQATSNRSGNREAMAAKLLQHHFLADLFRTGFAAALELHWQAERWRPSSWFQAMRLELTFWDEAWLGVLGGLLLDRPKFYDPAVAGSSYRDFQAMAEIDATGRALKQMKAVDALLERLSITRPMLGSSRFLTHKSLILTLWARAWLNRPAIGETATPLAIPLSAFRTFYDWLWTEKEGRRIIDDSRKARFLEWLADAAGESATDLGDRLGMVFEDLFAEIERELAPVRAGNLDPRFIQLFLLRA</sequence>
<accession>A0A5K7ZTC8</accession>
<evidence type="ECO:0000313" key="2">
    <source>
        <dbReference type="Proteomes" id="UP000425960"/>
    </source>
</evidence>
<dbReference type="Proteomes" id="UP000425960">
    <property type="component" value="Chromosome"/>
</dbReference>
<reference evidence="1 2" key="1">
    <citation type="submission" date="2019-11" db="EMBL/GenBank/DDBJ databases">
        <title>Comparative genomics of hydrocarbon-degrading Desulfosarcina strains.</title>
        <authorList>
            <person name="Watanabe M."/>
            <person name="Kojima H."/>
            <person name="Fukui M."/>
        </authorList>
    </citation>
    <scope>NUCLEOTIDE SEQUENCE [LARGE SCALE GENOMIC DNA]</scope>
    <source>
        <strain evidence="1 2">28bB2T</strain>
    </source>
</reference>
<dbReference type="EMBL" id="AP021876">
    <property type="protein sequence ID" value="BBO83459.1"/>
    <property type="molecule type" value="Genomic_DNA"/>
</dbReference>
<dbReference type="RefSeq" id="WP_155323658.1">
    <property type="nucleotide sequence ID" value="NZ_AP021876.1"/>
</dbReference>
<dbReference type="KEGG" id="dov:DSCO28_40250"/>